<dbReference type="FunFam" id="3.40.605.10:FF:000005">
    <property type="entry name" value="Succinate-semialdehyde dehydrogenase I"/>
    <property type="match status" value="1"/>
</dbReference>
<dbReference type="OrthoDB" id="9761688at2"/>
<keyword evidence="2 5" id="KW-0560">Oxidoreductase</keyword>
<evidence type="ECO:0000313" key="8">
    <source>
        <dbReference type="Proteomes" id="UP000438476"/>
    </source>
</evidence>
<evidence type="ECO:0000256" key="5">
    <source>
        <dbReference type="RuleBase" id="RU003345"/>
    </source>
</evidence>
<evidence type="ECO:0000256" key="4">
    <source>
        <dbReference type="PROSITE-ProRule" id="PRU10007"/>
    </source>
</evidence>
<protein>
    <submittedName>
        <fullName evidence="7">Succinate-semialdehyde dehydrogenase</fullName>
        <ecNumber evidence="7">1.2.1.-</ecNumber>
    </submittedName>
</protein>
<dbReference type="CDD" id="cd07103">
    <property type="entry name" value="ALDH_F5_SSADH_GabD"/>
    <property type="match status" value="1"/>
</dbReference>
<dbReference type="NCBIfam" id="TIGR01780">
    <property type="entry name" value="SSADH"/>
    <property type="match status" value="1"/>
</dbReference>
<dbReference type="InterPro" id="IPR050740">
    <property type="entry name" value="Aldehyde_DH_Superfamily"/>
</dbReference>
<dbReference type="InterPro" id="IPR016160">
    <property type="entry name" value="Ald_DH_CS_CYS"/>
</dbReference>
<dbReference type="Gene3D" id="3.40.605.10">
    <property type="entry name" value="Aldehyde Dehydrogenase, Chain A, domain 1"/>
    <property type="match status" value="1"/>
</dbReference>
<dbReference type="AlphaFoldDB" id="A0A6I4T6W9"/>
<accession>A0A6I4T6W9</accession>
<evidence type="ECO:0000256" key="3">
    <source>
        <dbReference type="ARBA" id="ARBA00023097"/>
    </source>
</evidence>
<dbReference type="EMBL" id="WTYT01000005">
    <property type="protein sequence ID" value="MXO66686.1"/>
    <property type="molecule type" value="Genomic_DNA"/>
</dbReference>
<dbReference type="InterPro" id="IPR016163">
    <property type="entry name" value="Ald_DH_C"/>
</dbReference>
<feature type="domain" description="Aldehyde dehydrogenase" evidence="6">
    <location>
        <begin position="26"/>
        <end position="478"/>
    </location>
</feature>
<evidence type="ECO:0000259" key="6">
    <source>
        <dbReference type="Pfam" id="PF00171"/>
    </source>
</evidence>
<dbReference type="GO" id="GO:0004777">
    <property type="term" value="F:succinate-semialdehyde dehydrogenase (NAD+) activity"/>
    <property type="evidence" value="ECO:0007669"/>
    <property type="project" value="TreeGrafter"/>
</dbReference>
<dbReference type="Gene3D" id="3.40.309.10">
    <property type="entry name" value="Aldehyde Dehydrogenase, Chain A, domain 2"/>
    <property type="match status" value="1"/>
</dbReference>
<dbReference type="PROSITE" id="PS00687">
    <property type="entry name" value="ALDEHYDE_DEHYDR_GLU"/>
    <property type="match status" value="1"/>
</dbReference>
<proteinExistence type="inferred from homology"/>
<dbReference type="FunFam" id="3.40.309.10:FF:000004">
    <property type="entry name" value="Succinate-semialdehyde dehydrogenase I"/>
    <property type="match status" value="1"/>
</dbReference>
<comment type="caution">
    <text evidence="7">The sequence shown here is derived from an EMBL/GenBank/DDBJ whole genome shotgun (WGS) entry which is preliminary data.</text>
</comment>
<dbReference type="SUPFAM" id="SSF53720">
    <property type="entry name" value="ALDH-like"/>
    <property type="match status" value="1"/>
</dbReference>
<dbReference type="RefSeq" id="WP_160737114.1">
    <property type="nucleotide sequence ID" value="NZ_WTYT01000005.1"/>
</dbReference>
<dbReference type="InterPro" id="IPR016161">
    <property type="entry name" value="Ald_DH/histidinol_DH"/>
</dbReference>
<dbReference type="InterPro" id="IPR029510">
    <property type="entry name" value="Ald_DH_CS_GLU"/>
</dbReference>
<feature type="active site" evidence="4">
    <location>
        <position position="257"/>
    </location>
</feature>
<comment type="similarity">
    <text evidence="1 5">Belongs to the aldehyde dehydrogenase family.</text>
</comment>
<evidence type="ECO:0000256" key="1">
    <source>
        <dbReference type="ARBA" id="ARBA00009986"/>
    </source>
</evidence>
<gene>
    <name evidence="7" type="ORF">GRI91_13045</name>
</gene>
<dbReference type="Proteomes" id="UP000438476">
    <property type="component" value="Unassembled WGS sequence"/>
</dbReference>
<dbReference type="EC" id="1.2.1.-" evidence="7"/>
<keyword evidence="8" id="KW-1185">Reference proteome</keyword>
<evidence type="ECO:0000256" key="2">
    <source>
        <dbReference type="ARBA" id="ARBA00023002"/>
    </source>
</evidence>
<organism evidence="7 8">
    <name type="scientific">Altericroceibacterium endophyticum</name>
    <dbReference type="NCBI Taxonomy" id="1808508"/>
    <lineage>
        <taxon>Bacteria</taxon>
        <taxon>Pseudomonadati</taxon>
        <taxon>Pseudomonadota</taxon>
        <taxon>Alphaproteobacteria</taxon>
        <taxon>Sphingomonadales</taxon>
        <taxon>Erythrobacteraceae</taxon>
        <taxon>Altericroceibacterium</taxon>
    </lineage>
</organism>
<dbReference type="FunFam" id="3.40.605.10:FF:000026">
    <property type="entry name" value="Aldehyde dehydrogenase, putative"/>
    <property type="match status" value="1"/>
</dbReference>
<dbReference type="InterPro" id="IPR010102">
    <property type="entry name" value="Succ_semiAld_DH"/>
</dbReference>
<sequence length="489" mass="52246">MSDFACLSRRDLVREAAYIAGRWQADGSCISVTNPANGELLGSIPDFGAEETRQAVTAAHQALPAWRALPARERGRILRRWFELVRDNLEDLARILTLEQGKPLAEARGEVASSAAYLEWFSEEARRSYGSVIPANQTDKRLLVTKEPVGVVAAITPWNFPSSMIPRKVGPALAVGCTMVLKPSELTPFSALALAVLAEEAGVPAGVFNVVTGAPQPIGDVLVEDERVAKFTFTGSTAVGKALAARCMGTVKRVSLELGGNAPFIVFADADIDAAVDGALMSKFRNAGQTCVCANRFFVEDAIYDVFVLRLAAKVNELRSGNGLEEGITQGPLINMQARQKVERHLEDAVARGGRILTGGCPDNRSGTFFPPTVLADVDRDSLLCREETFGPIAGIIRISGENDAIALANDNRAGLAAYVYTGNLTRAHRISERLEYGMVGVNTGLVSSEVAPFGGMKESGFGREGGREGLDDYCNTKLTVLDIPAGGT</sequence>
<evidence type="ECO:0000313" key="7">
    <source>
        <dbReference type="EMBL" id="MXO66686.1"/>
    </source>
</evidence>
<name>A0A6I4T6W9_9SPHN</name>
<dbReference type="PROSITE" id="PS00070">
    <property type="entry name" value="ALDEHYDE_DEHYDR_CYS"/>
    <property type="match status" value="1"/>
</dbReference>
<dbReference type="InterPro" id="IPR016162">
    <property type="entry name" value="Ald_DH_N"/>
</dbReference>
<dbReference type="Pfam" id="PF00171">
    <property type="entry name" value="Aldedh"/>
    <property type="match status" value="1"/>
</dbReference>
<keyword evidence="3" id="KW-0558">Oxidation</keyword>
<reference evidence="7 8" key="1">
    <citation type="submission" date="2019-12" db="EMBL/GenBank/DDBJ databases">
        <title>Genomic-based taxomic classification of the family Erythrobacteraceae.</title>
        <authorList>
            <person name="Xu L."/>
        </authorList>
    </citation>
    <scope>NUCLEOTIDE SEQUENCE [LARGE SCALE GENOMIC DNA]</scope>
    <source>
        <strain evidence="7 8">LMG 29518</strain>
    </source>
</reference>
<dbReference type="GO" id="GO:0009450">
    <property type="term" value="P:gamma-aminobutyric acid catabolic process"/>
    <property type="evidence" value="ECO:0007669"/>
    <property type="project" value="InterPro"/>
</dbReference>
<dbReference type="InterPro" id="IPR015590">
    <property type="entry name" value="Aldehyde_DH_dom"/>
</dbReference>
<dbReference type="PANTHER" id="PTHR43353">
    <property type="entry name" value="SUCCINATE-SEMIALDEHYDE DEHYDROGENASE, MITOCHONDRIAL"/>
    <property type="match status" value="1"/>
</dbReference>
<dbReference type="PANTHER" id="PTHR43353:SF5">
    <property type="entry name" value="SUCCINATE-SEMIALDEHYDE DEHYDROGENASE, MITOCHONDRIAL"/>
    <property type="match status" value="1"/>
</dbReference>